<protein>
    <recommendedName>
        <fullName evidence="3">SMI1/KNR4 family protein</fullName>
    </recommendedName>
</protein>
<keyword evidence="2" id="KW-1185">Reference proteome</keyword>
<accession>A0ABU5FCQ0</accession>
<sequence>MTEEEWLAWRRPLRLLRYLHKAATHSDRKFRLLGVVCCRRVVEQISDVTLAEVIDGCEEVAEELSAEEWNPVLLGRLDRLRKRAEESHGLRTVTDQEEYEFTFAVEQLTSFPIHPEYCLDSCMSALCGHDDYDTGQGELLFQVDLLREIFGNPFRPAEFAPEWRTSTAVALAREMYDTRDFSAMPILADALQDAGCEHPDVLAHCRDPHQVHVRGCWVIDLVLGYE</sequence>
<dbReference type="Proteomes" id="UP001272242">
    <property type="component" value="Unassembled WGS sequence"/>
</dbReference>
<comment type="caution">
    <text evidence="1">The sequence shown here is derived from an EMBL/GenBank/DDBJ whole genome shotgun (WGS) entry which is preliminary data.</text>
</comment>
<evidence type="ECO:0000313" key="1">
    <source>
        <dbReference type="EMBL" id="MDY3563591.1"/>
    </source>
</evidence>
<reference evidence="2" key="1">
    <citation type="journal article" date="2023" name="Mar. Drugs">
        <title>Gemmata algarum, a Novel Planctomycete Isolated from an Algal Mat, Displays Antimicrobial Activity.</title>
        <authorList>
            <person name="Kumar G."/>
            <person name="Kallscheuer N."/>
            <person name="Kashif M."/>
            <person name="Ahamad S."/>
            <person name="Jagadeeshwari U."/>
            <person name="Pannikurungottu S."/>
            <person name="Haufschild T."/>
            <person name="Kabuu M."/>
            <person name="Sasikala C."/>
            <person name="Jogler C."/>
            <person name="Ramana C."/>
        </authorList>
    </citation>
    <scope>NUCLEOTIDE SEQUENCE [LARGE SCALE GENOMIC DNA]</scope>
    <source>
        <strain evidence="2">JC673</strain>
    </source>
</reference>
<gene>
    <name evidence="1" type="ORF">R5W23_005205</name>
</gene>
<evidence type="ECO:0000313" key="2">
    <source>
        <dbReference type="Proteomes" id="UP001272242"/>
    </source>
</evidence>
<evidence type="ECO:0008006" key="3">
    <source>
        <dbReference type="Google" id="ProtNLM"/>
    </source>
</evidence>
<dbReference type="RefSeq" id="WP_320689762.1">
    <property type="nucleotide sequence ID" value="NZ_JAXBLV010000244.1"/>
</dbReference>
<organism evidence="1 2">
    <name type="scientific">Gemmata algarum</name>
    <dbReference type="NCBI Taxonomy" id="2975278"/>
    <lineage>
        <taxon>Bacteria</taxon>
        <taxon>Pseudomonadati</taxon>
        <taxon>Planctomycetota</taxon>
        <taxon>Planctomycetia</taxon>
        <taxon>Gemmatales</taxon>
        <taxon>Gemmataceae</taxon>
        <taxon>Gemmata</taxon>
    </lineage>
</organism>
<dbReference type="EMBL" id="JAXBLV010000244">
    <property type="protein sequence ID" value="MDY3563591.1"/>
    <property type="molecule type" value="Genomic_DNA"/>
</dbReference>
<proteinExistence type="predicted"/>
<name>A0ABU5FCQ0_9BACT</name>